<comment type="caution">
    <text evidence="2">The sequence shown here is derived from an EMBL/GenBank/DDBJ whole genome shotgun (WGS) entry which is preliminary data.</text>
</comment>
<evidence type="ECO:0000313" key="2">
    <source>
        <dbReference type="EMBL" id="PSB00970.1"/>
    </source>
</evidence>
<dbReference type="RefSeq" id="WP_106290945.1">
    <property type="nucleotide sequence ID" value="NZ_CAWNTC010000178.1"/>
</dbReference>
<organism evidence="2 3">
    <name type="scientific">Merismopedia glauca CCAP 1448/3</name>
    <dbReference type="NCBI Taxonomy" id="1296344"/>
    <lineage>
        <taxon>Bacteria</taxon>
        <taxon>Bacillati</taxon>
        <taxon>Cyanobacteriota</taxon>
        <taxon>Cyanophyceae</taxon>
        <taxon>Synechococcales</taxon>
        <taxon>Merismopediaceae</taxon>
        <taxon>Merismopedia</taxon>
    </lineage>
</organism>
<name>A0A2T1BY68_9CYAN</name>
<gene>
    <name evidence="2" type="ORF">C7B64_20735</name>
</gene>
<reference evidence="2 3" key="1">
    <citation type="submission" date="2018-02" db="EMBL/GenBank/DDBJ databases">
        <authorList>
            <person name="Cohen D.B."/>
            <person name="Kent A.D."/>
        </authorList>
    </citation>
    <scope>NUCLEOTIDE SEQUENCE [LARGE SCALE GENOMIC DNA]</scope>
    <source>
        <strain evidence="2 3">CCAP 1448/3</strain>
    </source>
</reference>
<evidence type="ECO:0000313" key="3">
    <source>
        <dbReference type="Proteomes" id="UP000238762"/>
    </source>
</evidence>
<dbReference type="CDD" id="cd00207">
    <property type="entry name" value="fer2"/>
    <property type="match status" value="1"/>
</dbReference>
<proteinExistence type="predicted"/>
<dbReference type="Gene3D" id="3.10.20.30">
    <property type="match status" value="1"/>
</dbReference>
<dbReference type="OrthoDB" id="425218at2"/>
<dbReference type="PROSITE" id="PS51085">
    <property type="entry name" value="2FE2S_FER_2"/>
    <property type="match status" value="1"/>
</dbReference>
<dbReference type="InterPro" id="IPR001041">
    <property type="entry name" value="2Fe-2S_ferredoxin-type"/>
</dbReference>
<keyword evidence="3" id="KW-1185">Reference proteome</keyword>
<reference evidence="2 3" key="2">
    <citation type="submission" date="2018-03" db="EMBL/GenBank/DDBJ databases">
        <title>The ancient ancestry and fast evolution of plastids.</title>
        <authorList>
            <person name="Moore K.R."/>
            <person name="Magnabosco C."/>
            <person name="Momper L."/>
            <person name="Gold D.A."/>
            <person name="Bosak T."/>
            <person name="Fournier G.P."/>
        </authorList>
    </citation>
    <scope>NUCLEOTIDE SEQUENCE [LARGE SCALE GENOMIC DNA]</scope>
    <source>
        <strain evidence="2 3">CCAP 1448/3</strain>
    </source>
</reference>
<dbReference type="InterPro" id="IPR036010">
    <property type="entry name" value="2Fe-2S_ferredoxin-like_sf"/>
</dbReference>
<evidence type="ECO:0000259" key="1">
    <source>
        <dbReference type="PROSITE" id="PS51085"/>
    </source>
</evidence>
<dbReference type="SUPFAM" id="SSF54292">
    <property type="entry name" value="2Fe-2S ferredoxin-like"/>
    <property type="match status" value="1"/>
</dbReference>
<accession>A0A2T1BY68</accession>
<dbReference type="Proteomes" id="UP000238762">
    <property type="component" value="Unassembled WGS sequence"/>
</dbReference>
<sequence>MPKVTAQGKTFECAIGSNLRQVLLENEIDLYNGAFKVLNCHGLGTCGTCAVKVEGEVSPVETREKIRRSLPPHSLEKDRRLSCQTKVLGDVRVTKYSGGWGEKDEVVWSPVG</sequence>
<dbReference type="EMBL" id="PVWJ01000142">
    <property type="protein sequence ID" value="PSB00970.1"/>
    <property type="molecule type" value="Genomic_DNA"/>
</dbReference>
<dbReference type="InterPro" id="IPR012675">
    <property type="entry name" value="Beta-grasp_dom_sf"/>
</dbReference>
<dbReference type="Pfam" id="PF00111">
    <property type="entry name" value="Fer2"/>
    <property type="match status" value="1"/>
</dbReference>
<dbReference type="AlphaFoldDB" id="A0A2T1BY68"/>
<protein>
    <submittedName>
        <fullName evidence="2">(2Fe-2S)-binding protein</fullName>
    </submittedName>
</protein>
<dbReference type="GO" id="GO:0051536">
    <property type="term" value="F:iron-sulfur cluster binding"/>
    <property type="evidence" value="ECO:0007669"/>
    <property type="project" value="InterPro"/>
</dbReference>
<feature type="domain" description="2Fe-2S ferredoxin-type" evidence="1">
    <location>
        <begin position="1"/>
        <end position="99"/>
    </location>
</feature>